<comment type="caution">
    <text evidence="1">The sequence shown here is derived from an EMBL/GenBank/DDBJ whole genome shotgun (WGS) entry which is preliminary data.</text>
</comment>
<dbReference type="AlphaFoldDB" id="A0A963YZP4"/>
<keyword evidence="2" id="KW-1185">Reference proteome</keyword>
<evidence type="ECO:0000313" key="2">
    <source>
        <dbReference type="Proteomes" id="UP000721844"/>
    </source>
</evidence>
<gene>
    <name evidence="1" type="ORF">ACELLULO517_07740</name>
</gene>
<evidence type="ECO:0000313" key="1">
    <source>
        <dbReference type="EMBL" id="MCB8880123.1"/>
    </source>
</evidence>
<sequence length="197" mass="20606">MANILAPFGFRWFRELTGVAPNCAQSVRKILSTNTTAIFHGDPVTSQSSGYIQQAAPGTTQIAGIFVGCRYLSKSMGRTVWNNYYPGADANGDVEAYIIDDPNAVFAVQANGGPVVLADVGQNANFAIGTGNTLTGMSAASLDFSTVATTGTLPFRIIGYGGATGFTQAGPGSDPTTAYNYAYVTFNNQDFKVLTGV</sequence>
<organism evidence="1 2">
    <name type="scientific">Acidisoma cellulosilyticum</name>
    <dbReference type="NCBI Taxonomy" id="2802395"/>
    <lineage>
        <taxon>Bacteria</taxon>
        <taxon>Pseudomonadati</taxon>
        <taxon>Pseudomonadota</taxon>
        <taxon>Alphaproteobacteria</taxon>
        <taxon>Acetobacterales</taxon>
        <taxon>Acidocellaceae</taxon>
        <taxon>Acidisoma</taxon>
    </lineage>
</organism>
<dbReference type="EMBL" id="JAESVA010000002">
    <property type="protein sequence ID" value="MCB8880123.1"/>
    <property type="molecule type" value="Genomic_DNA"/>
</dbReference>
<reference evidence="1 2" key="1">
    <citation type="journal article" date="2021" name="Microorganisms">
        <title>Acidisoma silvae sp. nov. and Acidisomacellulosilytica sp. nov., Two Acidophilic Bacteria Isolated from Decaying Wood, Hydrolyzing Cellulose and Producing Poly-3-hydroxybutyrate.</title>
        <authorList>
            <person name="Mieszkin S."/>
            <person name="Pouder E."/>
            <person name="Uroz S."/>
            <person name="Simon-Colin C."/>
            <person name="Alain K."/>
        </authorList>
    </citation>
    <scope>NUCLEOTIDE SEQUENCE [LARGE SCALE GENOMIC DNA]</scope>
    <source>
        <strain evidence="1 2">HW T5.17</strain>
    </source>
</reference>
<dbReference type="RefSeq" id="WP_227306729.1">
    <property type="nucleotide sequence ID" value="NZ_JAESVA010000002.1"/>
</dbReference>
<dbReference type="Proteomes" id="UP000721844">
    <property type="component" value="Unassembled WGS sequence"/>
</dbReference>
<name>A0A963YZP4_9PROT</name>
<accession>A0A963YZP4</accession>
<protein>
    <submittedName>
        <fullName evidence="1">Uncharacterized protein</fullName>
    </submittedName>
</protein>
<proteinExistence type="predicted"/>